<keyword evidence="1" id="KW-0240">DNA-directed RNA polymerase</keyword>
<name>A0A9P0F0F8_BEMTA</name>
<dbReference type="InterPro" id="IPR036898">
    <property type="entry name" value="RNA_pol_Rpb7-like_N_sf"/>
</dbReference>
<dbReference type="GO" id="GO:0000428">
    <property type="term" value="C:DNA-directed RNA polymerase complex"/>
    <property type="evidence" value="ECO:0007669"/>
    <property type="project" value="UniProtKB-KW"/>
</dbReference>
<organism evidence="3 4">
    <name type="scientific">Bemisia tabaci</name>
    <name type="common">Sweetpotato whitefly</name>
    <name type="synonym">Aleurodes tabaci</name>
    <dbReference type="NCBI Taxonomy" id="7038"/>
    <lineage>
        <taxon>Eukaryota</taxon>
        <taxon>Metazoa</taxon>
        <taxon>Ecdysozoa</taxon>
        <taxon>Arthropoda</taxon>
        <taxon>Hexapoda</taxon>
        <taxon>Insecta</taxon>
        <taxon>Pterygota</taxon>
        <taxon>Neoptera</taxon>
        <taxon>Paraneoptera</taxon>
        <taxon>Hemiptera</taxon>
        <taxon>Sternorrhyncha</taxon>
        <taxon>Aleyrodoidea</taxon>
        <taxon>Aleyrodidae</taxon>
        <taxon>Aleyrodinae</taxon>
        <taxon>Bemisia</taxon>
    </lineage>
</organism>
<proteinExistence type="predicted"/>
<evidence type="ECO:0000256" key="2">
    <source>
        <dbReference type="ARBA" id="ARBA00023163"/>
    </source>
</evidence>
<sequence length="212" mass="24037">MGSILNMNKFGGQKFEFSAKYLNQLVDNDNSGVKVCRNCIRVFQLKNKYVDNPKEGLKAHLDSTIPQYDIELDGLIMAYKNVKILTPVYAQDRTLFDSMMAVNVSFDVYYLPFMIGSILEGTVSHVEEKHMVCHVHNIFHVSVLKPYSKPFEEWGGSKVKLGDTVEIEITAKLLREDIPYVQGKLLSESIEPDVDRVAEVITGEVTERNVTN</sequence>
<dbReference type="EMBL" id="OU963871">
    <property type="protein sequence ID" value="CAH0383578.1"/>
    <property type="molecule type" value="Genomic_DNA"/>
</dbReference>
<dbReference type="Proteomes" id="UP001152759">
    <property type="component" value="Chromosome 10"/>
</dbReference>
<dbReference type="KEGG" id="btab:109037505"/>
<evidence type="ECO:0000256" key="1">
    <source>
        <dbReference type="ARBA" id="ARBA00022478"/>
    </source>
</evidence>
<dbReference type="AlphaFoldDB" id="A0A9P0F0F8"/>
<protein>
    <submittedName>
        <fullName evidence="3">Uncharacterized protein</fullName>
    </submittedName>
</protein>
<keyword evidence="2" id="KW-0804">Transcription</keyword>
<keyword evidence="4" id="KW-1185">Reference proteome</keyword>
<dbReference type="Gene3D" id="3.30.1490.120">
    <property type="entry name" value="RNA polymerase Rpb7-like, N-terminal domain"/>
    <property type="match status" value="1"/>
</dbReference>
<accession>A0A9P0F0F8</accession>
<evidence type="ECO:0000313" key="3">
    <source>
        <dbReference type="EMBL" id="CAH0383578.1"/>
    </source>
</evidence>
<reference evidence="3" key="1">
    <citation type="submission" date="2021-12" db="EMBL/GenBank/DDBJ databases">
        <authorList>
            <person name="King R."/>
        </authorList>
    </citation>
    <scope>NUCLEOTIDE SEQUENCE</scope>
</reference>
<gene>
    <name evidence="3" type="ORF">BEMITA_LOCUS3016</name>
</gene>
<evidence type="ECO:0000313" key="4">
    <source>
        <dbReference type="Proteomes" id="UP001152759"/>
    </source>
</evidence>